<dbReference type="RefSeq" id="WP_116270402.1">
    <property type="nucleotide sequence ID" value="NZ_BGZJ01000001.1"/>
</dbReference>
<dbReference type="InterPro" id="IPR022496">
    <property type="entry name" value="T6A_TsaB"/>
</dbReference>
<dbReference type="GO" id="GO:0005829">
    <property type="term" value="C:cytosol"/>
    <property type="evidence" value="ECO:0007669"/>
    <property type="project" value="TreeGrafter"/>
</dbReference>
<dbReference type="EMBL" id="BGZJ01000001">
    <property type="protein sequence ID" value="GBO94153.1"/>
    <property type="molecule type" value="Genomic_DNA"/>
</dbReference>
<dbReference type="Gene3D" id="3.30.420.40">
    <property type="match status" value="2"/>
</dbReference>
<dbReference type="PANTHER" id="PTHR11735:SF11">
    <property type="entry name" value="TRNA THREONYLCARBAMOYLADENOSINE BIOSYNTHESIS PROTEIN TSAB"/>
    <property type="match status" value="1"/>
</dbReference>
<keyword evidence="3" id="KW-1185">Reference proteome</keyword>
<dbReference type="GO" id="GO:0016740">
    <property type="term" value="F:transferase activity"/>
    <property type="evidence" value="ECO:0007669"/>
    <property type="project" value="UniProtKB-KW"/>
</dbReference>
<dbReference type="SUPFAM" id="SSF53067">
    <property type="entry name" value="Actin-like ATPase domain"/>
    <property type="match status" value="2"/>
</dbReference>
<dbReference type="InterPro" id="IPR000905">
    <property type="entry name" value="Gcp-like_dom"/>
</dbReference>
<gene>
    <name evidence="2" type="ORF">MESMUL_15070</name>
</gene>
<proteinExistence type="predicted"/>
<dbReference type="Pfam" id="PF00814">
    <property type="entry name" value="TsaD"/>
    <property type="match status" value="1"/>
</dbReference>
<dbReference type="PANTHER" id="PTHR11735">
    <property type="entry name" value="TRNA N6-ADENOSINE THREONYLCARBAMOYLTRANSFERASE"/>
    <property type="match status" value="1"/>
</dbReference>
<dbReference type="Proteomes" id="UP000266091">
    <property type="component" value="Unassembled WGS sequence"/>
</dbReference>
<dbReference type="NCBIfam" id="TIGR03725">
    <property type="entry name" value="T6A_YeaZ"/>
    <property type="match status" value="1"/>
</dbReference>
<name>A0A388SEQ9_9BURK</name>
<accession>A0A401LMH7</accession>
<dbReference type="AlphaFoldDB" id="A0A388SEQ9"/>
<dbReference type="CDD" id="cd24032">
    <property type="entry name" value="ASKHA_NBD_TsaB"/>
    <property type="match status" value="1"/>
</dbReference>
<comment type="caution">
    <text evidence="2">The sequence shown here is derived from an EMBL/GenBank/DDBJ whole genome shotgun (WGS) entry which is preliminary data.</text>
</comment>
<accession>A0A388SEQ9</accession>
<dbReference type="InterPro" id="IPR043129">
    <property type="entry name" value="ATPase_NBD"/>
</dbReference>
<evidence type="ECO:0000259" key="1">
    <source>
        <dbReference type="Pfam" id="PF00814"/>
    </source>
</evidence>
<keyword evidence="2" id="KW-0808">Transferase</keyword>
<feature type="domain" description="Gcp-like" evidence="1">
    <location>
        <begin position="38"/>
        <end position="168"/>
    </location>
</feature>
<organism evidence="2 3">
    <name type="scientific">Mesosutterella multiformis</name>
    <dbReference type="NCBI Taxonomy" id="2259133"/>
    <lineage>
        <taxon>Bacteria</taxon>
        <taxon>Pseudomonadati</taxon>
        <taxon>Pseudomonadota</taxon>
        <taxon>Betaproteobacteria</taxon>
        <taxon>Burkholderiales</taxon>
        <taxon>Sutterellaceae</taxon>
        <taxon>Mesosutterella</taxon>
    </lineage>
</organism>
<evidence type="ECO:0000313" key="3">
    <source>
        <dbReference type="Proteomes" id="UP000266091"/>
    </source>
</evidence>
<protein>
    <submittedName>
        <fullName evidence="2">tRNA (Adenosine(37)-N6)-threonylcarbamoyltransferase complex dimerization subunit type 1 TsaB</fullName>
    </submittedName>
</protein>
<evidence type="ECO:0000313" key="2">
    <source>
        <dbReference type="EMBL" id="GBO94153.1"/>
    </source>
</evidence>
<dbReference type="OrthoDB" id="9796919at2"/>
<sequence>MSAKIPTLLALDTATPVSSAAVTGEGLSVQKIDESGAGHSESLIGEVDAVLREAGVSLSDCDAVVFGAGPGAFTGLRVACGVAQGLAWAKEKPIVAASNLEALAMKELSGKPAGTRILAAFDARMHQAYCAVYEKAEEGARLSELVPAELVNPDELAGLAESFGVALASGSGVRAFPESFAVLGDRVTLNPDATVTALDLAALGAILFKLGLAVIPELAAPLYVRNHVALTIEERAAGKRL</sequence>
<dbReference type="GO" id="GO:0002949">
    <property type="term" value="P:tRNA threonylcarbamoyladenosine modification"/>
    <property type="evidence" value="ECO:0007669"/>
    <property type="project" value="InterPro"/>
</dbReference>
<reference evidence="2 3" key="1">
    <citation type="journal article" date="2018" name="Int. J. Syst. Evol. Microbiol.">
        <title>Mesosutterella multiformis gen. nov., sp. nov., a member of the family Sutterellaceae and Sutterella megalosphaeroides sp. nov., isolated from human faeces.</title>
        <authorList>
            <person name="Sakamoto M."/>
            <person name="Ikeyama N."/>
            <person name="Kunihiro T."/>
            <person name="Iino T."/>
            <person name="Yuki M."/>
            <person name="Ohkuma M."/>
        </authorList>
    </citation>
    <scope>NUCLEOTIDE SEQUENCE [LARGE SCALE GENOMIC DNA]</scope>
    <source>
        <strain evidence="2 3">4NBBH2</strain>
    </source>
</reference>